<name>A0A914YLS8_9BILA</name>
<reference evidence="2" key="1">
    <citation type="submission" date="2022-11" db="UniProtKB">
        <authorList>
            <consortium name="WormBaseParasite"/>
        </authorList>
    </citation>
    <scope>IDENTIFICATION</scope>
</reference>
<proteinExistence type="predicted"/>
<keyword evidence="1" id="KW-1185">Reference proteome</keyword>
<dbReference type="AlphaFoldDB" id="A0A914YLS8"/>
<sequence length="123" mass="13988">MLYNILLIRFDTQQRIAFFSNQKNKEYIQMYVDGNIKAEHREAVVKAAETFFSFIPEFINTENLGANRPFIELEENLGDLPISLSAASLSEFPRPDVVMRSIDATSFSLVIPKICKCFTTNGS</sequence>
<accession>A0A914YLS8</accession>
<evidence type="ECO:0000313" key="2">
    <source>
        <dbReference type="WBParaSite" id="PSU_v2.g19869.t1"/>
    </source>
</evidence>
<evidence type="ECO:0000313" key="1">
    <source>
        <dbReference type="Proteomes" id="UP000887577"/>
    </source>
</evidence>
<dbReference type="WBParaSite" id="PSU_v2.g19869.t1">
    <property type="protein sequence ID" value="PSU_v2.g19869.t1"/>
    <property type="gene ID" value="PSU_v2.g19869"/>
</dbReference>
<dbReference type="Proteomes" id="UP000887577">
    <property type="component" value="Unplaced"/>
</dbReference>
<protein>
    <submittedName>
        <fullName evidence="2">Uncharacterized protein</fullName>
    </submittedName>
</protein>
<organism evidence="1 2">
    <name type="scientific">Panagrolaimus superbus</name>
    <dbReference type="NCBI Taxonomy" id="310955"/>
    <lineage>
        <taxon>Eukaryota</taxon>
        <taxon>Metazoa</taxon>
        <taxon>Ecdysozoa</taxon>
        <taxon>Nematoda</taxon>
        <taxon>Chromadorea</taxon>
        <taxon>Rhabditida</taxon>
        <taxon>Tylenchina</taxon>
        <taxon>Panagrolaimomorpha</taxon>
        <taxon>Panagrolaimoidea</taxon>
        <taxon>Panagrolaimidae</taxon>
        <taxon>Panagrolaimus</taxon>
    </lineage>
</organism>